<dbReference type="Proteomes" id="UP000198935">
    <property type="component" value="Unassembled WGS sequence"/>
</dbReference>
<dbReference type="PANTHER" id="PTHR43806:SF11">
    <property type="entry name" value="CEREVISIN-RELATED"/>
    <property type="match status" value="1"/>
</dbReference>
<keyword evidence="4" id="KW-0964">Secreted</keyword>
<dbReference type="PROSITE" id="PS00138">
    <property type="entry name" value="SUBTILASE_SER"/>
    <property type="match status" value="1"/>
</dbReference>
<evidence type="ECO:0000313" key="14">
    <source>
        <dbReference type="Proteomes" id="UP000198935"/>
    </source>
</evidence>
<keyword evidence="11" id="KW-0812">Transmembrane</keyword>
<feature type="active site" description="Charge relay system" evidence="9">
    <location>
        <position position="547"/>
    </location>
</feature>
<feature type="active site" description="Charge relay system" evidence="9">
    <location>
        <position position="393"/>
    </location>
</feature>
<dbReference type="InterPro" id="IPR023828">
    <property type="entry name" value="Peptidase_S8_Ser-AS"/>
</dbReference>
<evidence type="ECO:0000256" key="11">
    <source>
        <dbReference type="SAM" id="Phobius"/>
    </source>
</evidence>
<evidence type="ECO:0000256" key="6">
    <source>
        <dbReference type="ARBA" id="ARBA00022801"/>
    </source>
</evidence>
<dbReference type="GO" id="GO:0005576">
    <property type="term" value="C:extracellular region"/>
    <property type="evidence" value="ECO:0007669"/>
    <property type="project" value="UniProtKB-SubCell"/>
</dbReference>
<evidence type="ECO:0000256" key="8">
    <source>
        <dbReference type="ARBA" id="ARBA00022837"/>
    </source>
</evidence>
<protein>
    <submittedName>
        <fullName evidence="13">Subtilase family protein</fullName>
    </submittedName>
</protein>
<comment type="cofactor">
    <cofactor evidence="1">
        <name>Ca(2+)</name>
        <dbReference type="ChEBI" id="CHEBI:29108"/>
    </cofactor>
</comment>
<evidence type="ECO:0000256" key="10">
    <source>
        <dbReference type="RuleBase" id="RU003355"/>
    </source>
</evidence>
<sequence length="609" mass="67407">MNSIFRLALFFSTILLFIIGVWFVSDHSSEPFGGNETAETDASFRAAMNATMAEDFSYTIQLFLHQIEEDLLRWEKADGEEKNSFKKKLIREVEQHSHINGFSKYVNEEETLRIGEIRADAEALLTRTNSQGMLLSEPFVARGMKRMIIGKEKADGLYLAEVDLSFIESFVKEMAAVSDTNGDFFIGEGGMDVSVSDEEAEAPYVKQEIPDIGWNIYIQDKEGEAEEEEQHMKEGEVIVELASDVDARQWAQSQQLTIVAELNSKVIVRDLRRTTDDIMNDLKTDASVQLMEPNYLYTKQTSSRGGSKGKGKTNDLHKSAVSVPNDEFYEPYQWNLSQIYTEEGWSFSVGDEEVPIAIVDSGVDPEHIDLAARIKAGFNAFEDNQAYNDENGHGTHVAGIAAAITNNEAGVAGVSWNNPLLAVKVLDQNAEGNALSIAKGIIWAVDQGARVINLSLGDSHDSDLMYDAVRYAYERDVVLIAASGNDDVETPMFPAAYDEVLAVAAVDPQRERAFFSNYGEHIDVSAPGEHIPSTFPENQYVVMSGTSMAAPHVTGLAGLIRSINPSLTNEDVYDLIRETSDDLGDKGFDPFFGYGEINIRTALEALMQQ</sequence>
<keyword evidence="5 9" id="KW-0645">Protease</keyword>
<evidence type="ECO:0000313" key="13">
    <source>
        <dbReference type="EMBL" id="SDY89698.1"/>
    </source>
</evidence>
<dbReference type="InterPro" id="IPR000209">
    <property type="entry name" value="Peptidase_S8/S53_dom"/>
</dbReference>
<dbReference type="InterPro" id="IPR023827">
    <property type="entry name" value="Peptidase_S8_Asp-AS"/>
</dbReference>
<dbReference type="GO" id="GO:0006508">
    <property type="term" value="P:proteolysis"/>
    <property type="evidence" value="ECO:0007669"/>
    <property type="project" value="UniProtKB-KW"/>
</dbReference>
<gene>
    <name evidence="13" type="ORF">SAMN05421736_104120</name>
</gene>
<dbReference type="AlphaFoldDB" id="A0A1H3NLM0"/>
<dbReference type="PROSITE" id="PS51892">
    <property type="entry name" value="SUBTILASE"/>
    <property type="match status" value="1"/>
</dbReference>
<dbReference type="EMBL" id="FNPI01000004">
    <property type="protein sequence ID" value="SDY89698.1"/>
    <property type="molecule type" value="Genomic_DNA"/>
</dbReference>
<proteinExistence type="inferred from homology"/>
<evidence type="ECO:0000256" key="7">
    <source>
        <dbReference type="ARBA" id="ARBA00022825"/>
    </source>
</evidence>
<feature type="domain" description="Peptidase S8/S53" evidence="12">
    <location>
        <begin position="353"/>
        <end position="595"/>
    </location>
</feature>
<dbReference type="InterPro" id="IPR022398">
    <property type="entry name" value="Peptidase_S8_His-AS"/>
</dbReference>
<dbReference type="Pfam" id="PF00082">
    <property type="entry name" value="Peptidase_S8"/>
    <property type="match status" value="1"/>
</dbReference>
<dbReference type="PANTHER" id="PTHR43806">
    <property type="entry name" value="PEPTIDASE S8"/>
    <property type="match status" value="1"/>
</dbReference>
<feature type="active site" description="Charge relay system" evidence="9">
    <location>
        <position position="360"/>
    </location>
</feature>
<dbReference type="InterPro" id="IPR015500">
    <property type="entry name" value="Peptidase_S8_subtilisin-rel"/>
</dbReference>
<name>A0A1H3NLM0_9BACI</name>
<evidence type="ECO:0000256" key="3">
    <source>
        <dbReference type="ARBA" id="ARBA00011073"/>
    </source>
</evidence>
<dbReference type="InterPro" id="IPR036852">
    <property type="entry name" value="Peptidase_S8/S53_dom_sf"/>
</dbReference>
<reference evidence="14" key="1">
    <citation type="submission" date="2016-10" db="EMBL/GenBank/DDBJ databases">
        <authorList>
            <person name="Varghese N."/>
            <person name="Submissions S."/>
        </authorList>
    </citation>
    <scope>NUCLEOTIDE SEQUENCE [LARGE SCALE GENOMIC DNA]</scope>
    <source>
        <strain evidence="14">SP</strain>
    </source>
</reference>
<dbReference type="PROSITE" id="PS00137">
    <property type="entry name" value="SUBTILASE_HIS"/>
    <property type="match status" value="1"/>
</dbReference>
<keyword evidence="7 9" id="KW-0720">Serine protease</keyword>
<organism evidence="13 14">
    <name type="scientific">Evansella caseinilytica</name>
    <dbReference type="NCBI Taxonomy" id="1503961"/>
    <lineage>
        <taxon>Bacteria</taxon>
        <taxon>Bacillati</taxon>
        <taxon>Bacillota</taxon>
        <taxon>Bacilli</taxon>
        <taxon>Bacillales</taxon>
        <taxon>Bacillaceae</taxon>
        <taxon>Evansella</taxon>
    </lineage>
</organism>
<evidence type="ECO:0000256" key="2">
    <source>
        <dbReference type="ARBA" id="ARBA00004613"/>
    </source>
</evidence>
<keyword evidence="11" id="KW-1133">Transmembrane helix</keyword>
<feature type="transmembrane region" description="Helical" evidence="11">
    <location>
        <begin position="7"/>
        <end position="25"/>
    </location>
</feature>
<keyword evidence="6 9" id="KW-0378">Hydrolase</keyword>
<dbReference type="STRING" id="1503961.SAMN05421736_104120"/>
<evidence type="ECO:0000256" key="5">
    <source>
        <dbReference type="ARBA" id="ARBA00022670"/>
    </source>
</evidence>
<dbReference type="InterPro" id="IPR050131">
    <property type="entry name" value="Peptidase_S8_subtilisin-like"/>
</dbReference>
<comment type="subcellular location">
    <subcellularLocation>
        <location evidence="2">Secreted</location>
    </subcellularLocation>
</comment>
<evidence type="ECO:0000256" key="9">
    <source>
        <dbReference type="PROSITE-ProRule" id="PRU01240"/>
    </source>
</evidence>
<dbReference type="GO" id="GO:0004252">
    <property type="term" value="F:serine-type endopeptidase activity"/>
    <property type="evidence" value="ECO:0007669"/>
    <property type="project" value="UniProtKB-UniRule"/>
</dbReference>
<dbReference type="PRINTS" id="PR00723">
    <property type="entry name" value="SUBTILISIN"/>
</dbReference>
<keyword evidence="14" id="KW-1185">Reference proteome</keyword>
<evidence type="ECO:0000259" key="12">
    <source>
        <dbReference type="Pfam" id="PF00082"/>
    </source>
</evidence>
<evidence type="ECO:0000256" key="1">
    <source>
        <dbReference type="ARBA" id="ARBA00001913"/>
    </source>
</evidence>
<keyword evidence="11" id="KW-0472">Membrane</keyword>
<dbReference type="PROSITE" id="PS00136">
    <property type="entry name" value="SUBTILASE_ASP"/>
    <property type="match status" value="1"/>
</dbReference>
<dbReference type="SUPFAM" id="SSF52743">
    <property type="entry name" value="Subtilisin-like"/>
    <property type="match status" value="1"/>
</dbReference>
<keyword evidence="8" id="KW-0106">Calcium</keyword>
<dbReference type="CDD" id="cd07484">
    <property type="entry name" value="Peptidases_S8_Thermitase_like"/>
    <property type="match status" value="1"/>
</dbReference>
<evidence type="ECO:0000256" key="4">
    <source>
        <dbReference type="ARBA" id="ARBA00022525"/>
    </source>
</evidence>
<accession>A0A1H3NLM0</accession>
<dbReference type="InterPro" id="IPR034084">
    <property type="entry name" value="Thermitase-like_dom"/>
</dbReference>
<dbReference type="Gene3D" id="3.40.50.200">
    <property type="entry name" value="Peptidase S8/S53 domain"/>
    <property type="match status" value="1"/>
</dbReference>
<comment type="similarity">
    <text evidence="3 9 10">Belongs to the peptidase S8 family.</text>
</comment>